<dbReference type="HOGENOM" id="CLU_1326769_0_0_1"/>
<dbReference type="InParanoid" id="A0A0D0DKF1"/>
<evidence type="ECO:0000313" key="3">
    <source>
        <dbReference type="Proteomes" id="UP000054538"/>
    </source>
</evidence>
<proteinExistence type="predicted"/>
<reference evidence="2 3" key="1">
    <citation type="submission" date="2014-04" db="EMBL/GenBank/DDBJ databases">
        <authorList>
            <consortium name="DOE Joint Genome Institute"/>
            <person name="Kuo A."/>
            <person name="Kohler A."/>
            <person name="Jargeat P."/>
            <person name="Nagy L.G."/>
            <person name="Floudas D."/>
            <person name="Copeland A."/>
            <person name="Barry K.W."/>
            <person name="Cichocki N."/>
            <person name="Veneault-Fourrey C."/>
            <person name="LaButti K."/>
            <person name="Lindquist E.A."/>
            <person name="Lipzen A."/>
            <person name="Lundell T."/>
            <person name="Morin E."/>
            <person name="Murat C."/>
            <person name="Sun H."/>
            <person name="Tunlid A."/>
            <person name="Henrissat B."/>
            <person name="Grigoriev I.V."/>
            <person name="Hibbett D.S."/>
            <person name="Martin F."/>
            <person name="Nordberg H.P."/>
            <person name="Cantor M.N."/>
            <person name="Hua S.X."/>
        </authorList>
    </citation>
    <scope>NUCLEOTIDE SEQUENCE [LARGE SCALE GENOMIC DNA]</scope>
    <source>
        <strain evidence="2 3">Ve08.2h10</strain>
    </source>
</reference>
<evidence type="ECO:0000256" key="1">
    <source>
        <dbReference type="SAM" id="MobiDB-lite"/>
    </source>
</evidence>
<feature type="region of interest" description="Disordered" evidence="1">
    <location>
        <begin position="1"/>
        <end position="21"/>
    </location>
</feature>
<evidence type="ECO:0008006" key="4">
    <source>
        <dbReference type="Google" id="ProtNLM"/>
    </source>
</evidence>
<keyword evidence="3" id="KW-1185">Reference proteome</keyword>
<dbReference type="OrthoDB" id="2691965at2759"/>
<dbReference type="EMBL" id="KN826504">
    <property type="protein sequence ID" value="KIK78695.1"/>
    <property type="molecule type" value="Genomic_DNA"/>
</dbReference>
<protein>
    <recommendedName>
        <fullName evidence="4">DUF4219 domain-containing protein</fullName>
    </recommendedName>
</protein>
<gene>
    <name evidence="2" type="ORF">PAXRUDRAFT_16736</name>
</gene>
<sequence length="207" mass="23801">MPAGSPHTLKPPIADCSHSPTASTPCSLWSYLDKNMDDKDEVHFMLQKSIDPSKYNQLNKLQPKLMTSNYSTWSMTVYHTLETVELHVYLTDNFPQPTDHKQEFHKQAIHWAKVNNFILSILTASVTEEVMTQLAHYETACQIWDKARWLYTGTTVMDWTLTIASLINTKHKDGEDIAAHIAKMKGYHHNIILMNCDIDDNLFTCFL</sequence>
<dbReference type="STRING" id="930991.A0A0D0DKF1"/>
<reference evidence="3" key="2">
    <citation type="submission" date="2015-01" db="EMBL/GenBank/DDBJ databases">
        <title>Evolutionary Origins and Diversification of the Mycorrhizal Mutualists.</title>
        <authorList>
            <consortium name="DOE Joint Genome Institute"/>
            <consortium name="Mycorrhizal Genomics Consortium"/>
            <person name="Kohler A."/>
            <person name="Kuo A."/>
            <person name="Nagy L.G."/>
            <person name="Floudas D."/>
            <person name="Copeland A."/>
            <person name="Barry K.W."/>
            <person name="Cichocki N."/>
            <person name="Veneault-Fourrey C."/>
            <person name="LaButti K."/>
            <person name="Lindquist E.A."/>
            <person name="Lipzen A."/>
            <person name="Lundell T."/>
            <person name="Morin E."/>
            <person name="Murat C."/>
            <person name="Riley R."/>
            <person name="Ohm R."/>
            <person name="Sun H."/>
            <person name="Tunlid A."/>
            <person name="Henrissat B."/>
            <person name="Grigoriev I.V."/>
            <person name="Hibbett D.S."/>
            <person name="Martin F."/>
        </authorList>
    </citation>
    <scope>NUCLEOTIDE SEQUENCE [LARGE SCALE GENOMIC DNA]</scope>
    <source>
        <strain evidence="3">Ve08.2h10</strain>
    </source>
</reference>
<name>A0A0D0DKF1_9AGAM</name>
<accession>A0A0D0DKF1</accession>
<organism evidence="2 3">
    <name type="scientific">Paxillus rubicundulus Ve08.2h10</name>
    <dbReference type="NCBI Taxonomy" id="930991"/>
    <lineage>
        <taxon>Eukaryota</taxon>
        <taxon>Fungi</taxon>
        <taxon>Dikarya</taxon>
        <taxon>Basidiomycota</taxon>
        <taxon>Agaricomycotina</taxon>
        <taxon>Agaricomycetes</taxon>
        <taxon>Agaricomycetidae</taxon>
        <taxon>Boletales</taxon>
        <taxon>Paxilineae</taxon>
        <taxon>Paxillaceae</taxon>
        <taxon>Paxillus</taxon>
    </lineage>
</organism>
<dbReference type="AlphaFoldDB" id="A0A0D0DKF1"/>
<evidence type="ECO:0000313" key="2">
    <source>
        <dbReference type="EMBL" id="KIK78695.1"/>
    </source>
</evidence>
<dbReference type="Proteomes" id="UP000054538">
    <property type="component" value="Unassembled WGS sequence"/>
</dbReference>
<dbReference type="Pfam" id="PF14223">
    <property type="entry name" value="Retrotran_gag_2"/>
    <property type="match status" value="1"/>
</dbReference>